<accession>A0A832GPD5</accession>
<protein>
    <submittedName>
        <fullName evidence="1">Uncharacterized protein</fullName>
    </submittedName>
</protein>
<name>A0A832GPD5_9BACT</name>
<proteinExistence type="predicted"/>
<organism evidence="1">
    <name type="scientific">Caldimicrobium thiodismutans</name>
    <dbReference type="NCBI Taxonomy" id="1653476"/>
    <lineage>
        <taxon>Bacteria</taxon>
        <taxon>Pseudomonadati</taxon>
        <taxon>Thermodesulfobacteriota</taxon>
        <taxon>Thermodesulfobacteria</taxon>
        <taxon>Thermodesulfobacteriales</taxon>
        <taxon>Thermodesulfobacteriaceae</taxon>
        <taxon>Caldimicrobium</taxon>
    </lineage>
</organism>
<reference evidence="1" key="1">
    <citation type="journal article" date="2020" name="mSystems">
        <title>Genome- and Community-Level Interaction Insights into Carbon Utilization and Element Cycling Functions of Hydrothermarchaeota in Hydrothermal Sediment.</title>
        <authorList>
            <person name="Zhou Z."/>
            <person name="Liu Y."/>
            <person name="Xu W."/>
            <person name="Pan J."/>
            <person name="Luo Z.H."/>
            <person name="Li M."/>
        </authorList>
    </citation>
    <scope>NUCLEOTIDE SEQUENCE [LARGE SCALE GENOMIC DNA]</scope>
    <source>
        <strain evidence="1">SpSt-605</strain>
    </source>
</reference>
<sequence>MPIPRERALKRYKFSIKFPWKLFFFIFLLLYKTSPLSAQDFDSLVEGYDPNTEISIKGEIVQLNIPERGIVTFNIFLKGKAYRVFLCPSWYYQELNPDILLNDIVEIKGAKIYTPRHGIVFVVKSLRVVRTGKEYIFRREDFSPLWKGRGKCRPFR</sequence>
<evidence type="ECO:0000313" key="1">
    <source>
        <dbReference type="EMBL" id="HGV54839.1"/>
    </source>
</evidence>
<dbReference type="AlphaFoldDB" id="A0A832GPD5"/>
<dbReference type="EMBL" id="DSZU01000029">
    <property type="protein sequence ID" value="HGV54839.1"/>
    <property type="molecule type" value="Genomic_DNA"/>
</dbReference>
<comment type="caution">
    <text evidence="1">The sequence shown here is derived from an EMBL/GenBank/DDBJ whole genome shotgun (WGS) entry which is preliminary data.</text>
</comment>
<gene>
    <name evidence="1" type="ORF">ENT73_01950</name>
</gene>